<evidence type="ECO:0000313" key="3">
    <source>
        <dbReference type="Proteomes" id="UP001141259"/>
    </source>
</evidence>
<sequence>MTAELPSEPIDAVAAWQRLSSVVVHSSPAFQVRQDEVVGPDGGHEACTHVVVPASVTVLAVDDQDRVVLTRQWVYTHGGTEWRLPGGPVTAADDDPAAAARRELADSTGLRASVWTRIGRVHGADLVCDHVEHLFRADGVTAGDRLRRRTPRMRRVPFREVVDLVRLGRLPHAGSGHAVLAEALRRTGS</sequence>
<dbReference type="AlphaFoldDB" id="A0A9X2VIZ8"/>
<dbReference type="SUPFAM" id="SSF55811">
    <property type="entry name" value="Nudix"/>
    <property type="match status" value="1"/>
</dbReference>
<dbReference type="Proteomes" id="UP001141259">
    <property type="component" value="Unassembled WGS sequence"/>
</dbReference>
<feature type="domain" description="Nudix hydrolase" evidence="1">
    <location>
        <begin position="50"/>
        <end position="184"/>
    </location>
</feature>
<evidence type="ECO:0000259" key="1">
    <source>
        <dbReference type="PROSITE" id="PS51462"/>
    </source>
</evidence>
<dbReference type="RefSeq" id="WP_259622982.1">
    <property type="nucleotide sequence ID" value="NZ_JANYMP010000004.1"/>
</dbReference>
<organism evidence="2 3">
    <name type="scientific">Umezawaea endophytica</name>
    <dbReference type="NCBI Taxonomy" id="1654476"/>
    <lineage>
        <taxon>Bacteria</taxon>
        <taxon>Bacillati</taxon>
        <taxon>Actinomycetota</taxon>
        <taxon>Actinomycetes</taxon>
        <taxon>Pseudonocardiales</taxon>
        <taxon>Pseudonocardiaceae</taxon>
        <taxon>Umezawaea</taxon>
    </lineage>
</organism>
<reference evidence="2" key="1">
    <citation type="submission" date="2022-08" db="EMBL/GenBank/DDBJ databases">
        <authorList>
            <person name="Tistechok S."/>
            <person name="Samborskyy M."/>
            <person name="Roman I."/>
        </authorList>
    </citation>
    <scope>NUCLEOTIDE SEQUENCE</scope>
    <source>
        <strain evidence="2">DSM 103496</strain>
    </source>
</reference>
<dbReference type="EMBL" id="JANYMP010000004">
    <property type="protein sequence ID" value="MCS7477483.1"/>
    <property type="molecule type" value="Genomic_DNA"/>
</dbReference>
<dbReference type="PROSITE" id="PS51462">
    <property type="entry name" value="NUDIX"/>
    <property type="match status" value="1"/>
</dbReference>
<dbReference type="InterPro" id="IPR000086">
    <property type="entry name" value="NUDIX_hydrolase_dom"/>
</dbReference>
<proteinExistence type="predicted"/>
<evidence type="ECO:0000313" key="2">
    <source>
        <dbReference type="EMBL" id="MCS7477483.1"/>
    </source>
</evidence>
<comment type="caution">
    <text evidence="2">The sequence shown here is derived from an EMBL/GenBank/DDBJ whole genome shotgun (WGS) entry which is preliminary data.</text>
</comment>
<gene>
    <name evidence="2" type="ORF">NZH93_11515</name>
</gene>
<accession>A0A9X2VIZ8</accession>
<dbReference type="Pfam" id="PF00293">
    <property type="entry name" value="NUDIX"/>
    <property type="match status" value="1"/>
</dbReference>
<protein>
    <submittedName>
        <fullName evidence="2">NUDIX domain-containing protein</fullName>
    </submittedName>
</protein>
<keyword evidence="3" id="KW-1185">Reference proteome</keyword>
<dbReference type="InterPro" id="IPR015797">
    <property type="entry name" value="NUDIX_hydrolase-like_dom_sf"/>
</dbReference>
<dbReference type="Gene3D" id="3.90.79.10">
    <property type="entry name" value="Nucleoside Triphosphate Pyrophosphohydrolase"/>
    <property type="match status" value="1"/>
</dbReference>
<name>A0A9X2VIZ8_9PSEU</name>